<keyword evidence="7" id="KW-1185">Reference proteome</keyword>
<dbReference type="SUPFAM" id="SSF46894">
    <property type="entry name" value="C-terminal effector domain of the bipartite response regulators"/>
    <property type="match status" value="1"/>
</dbReference>
<dbReference type="GO" id="GO:0006355">
    <property type="term" value="P:regulation of DNA-templated transcription"/>
    <property type="evidence" value="ECO:0007669"/>
    <property type="project" value="InterPro"/>
</dbReference>
<feature type="domain" description="HTH luxR-type" evidence="4">
    <location>
        <begin position="150"/>
        <end position="215"/>
    </location>
</feature>
<evidence type="ECO:0000259" key="4">
    <source>
        <dbReference type="PROSITE" id="PS50043"/>
    </source>
</evidence>
<dbReference type="PANTHER" id="PTHR43214">
    <property type="entry name" value="TWO-COMPONENT RESPONSE REGULATOR"/>
    <property type="match status" value="1"/>
</dbReference>
<dbReference type="InterPro" id="IPR058245">
    <property type="entry name" value="NreC/VraR/RcsB-like_REC"/>
</dbReference>
<dbReference type="SUPFAM" id="SSF52172">
    <property type="entry name" value="CheY-like"/>
    <property type="match status" value="1"/>
</dbReference>
<dbReference type="Pfam" id="PF00196">
    <property type="entry name" value="GerE"/>
    <property type="match status" value="1"/>
</dbReference>
<dbReference type="PROSITE" id="PS50043">
    <property type="entry name" value="HTH_LUXR_2"/>
    <property type="match status" value="1"/>
</dbReference>
<dbReference type="SMART" id="SM00421">
    <property type="entry name" value="HTH_LUXR"/>
    <property type="match status" value="1"/>
</dbReference>
<dbReference type="InterPro" id="IPR011006">
    <property type="entry name" value="CheY-like_superfamily"/>
</dbReference>
<dbReference type="Proteomes" id="UP000003688">
    <property type="component" value="Unassembled WGS sequence"/>
</dbReference>
<dbReference type="OrthoDB" id="9780153at2"/>
<dbReference type="GO" id="GO:0000160">
    <property type="term" value="P:phosphorelay signal transduction system"/>
    <property type="evidence" value="ECO:0007669"/>
    <property type="project" value="InterPro"/>
</dbReference>
<evidence type="ECO:0000256" key="2">
    <source>
        <dbReference type="ARBA" id="ARBA00023125"/>
    </source>
</evidence>
<dbReference type="InterPro" id="IPR039420">
    <property type="entry name" value="WalR-like"/>
</dbReference>
<dbReference type="PANTHER" id="PTHR43214:SF43">
    <property type="entry name" value="TWO-COMPONENT RESPONSE REGULATOR"/>
    <property type="match status" value="1"/>
</dbReference>
<evidence type="ECO:0000256" key="1">
    <source>
        <dbReference type="ARBA" id="ARBA00022553"/>
    </source>
</evidence>
<comment type="caution">
    <text evidence="6">The sequence shown here is derived from an EMBL/GenBank/DDBJ whole genome shotgun (WGS) entry which is preliminary data.</text>
</comment>
<dbReference type="InterPro" id="IPR000792">
    <property type="entry name" value="Tscrpt_reg_LuxR_C"/>
</dbReference>
<dbReference type="InterPro" id="IPR016032">
    <property type="entry name" value="Sig_transdc_resp-reg_C-effctor"/>
</dbReference>
<organism evidence="6 7">
    <name type="scientific">Pedosphaera parvula (strain Ellin514)</name>
    <dbReference type="NCBI Taxonomy" id="320771"/>
    <lineage>
        <taxon>Bacteria</taxon>
        <taxon>Pseudomonadati</taxon>
        <taxon>Verrucomicrobiota</taxon>
        <taxon>Pedosphaerae</taxon>
        <taxon>Pedosphaerales</taxon>
        <taxon>Pedosphaeraceae</taxon>
        <taxon>Pedosphaera</taxon>
    </lineage>
</organism>
<keyword evidence="1 3" id="KW-0597">Phosphoprotein</keyword>
<dbReference type="PROSITE" id="PS00622">
    <property type="entry name" value="HTH_LUXR_1"/>
    <property type="match status" value="1"/>
</dbReference>
<protein>
    <submittedName>
        <fullName evidence="6">Two component transcriptional regulator, LuxR family</fullName>
    </submittedName>
</protein>
<dbReference type="AlphaFoldDB" id="B9XNV9"/>
<evidence type="ECO:0000259" key="5">
    <source>
        <dbReference type="PROSITE" id="PS50110"/>
    </source>
</evidence>
<evidence type="ECO:0000256" key="3">
    <source>
        <dbReference type="PROSITE-ProRule" id="PRU00169"/>
    </source>
</evidence>
<feature type="domain" description="Response regulatory" evidence="5">
    <location>
        <begin position="18"/>
        <end position="134"/>
    </location>
</feature>
<dbReference type="STRING" id="320771.Cflav_PD1048"/>
<feature type="modified residue" description="4-aspartylphosphate" evidence="3">
    <location>
        <position position="69"/>
    </location>
</feature>
<dbReference type="RefSeq" id="WP_007417495.1">
    <property type="nucleotide sequence ID" value="NZ_ABOX02000043.1"/>
</dbReference>
<accession>B9XNV9</accession>
<dbReference type="EMBL" id="ABOX02000043">
    <property type="protein sequence ID" value="EEF58425.1"/>
    <property type="molecule type" value="Genomic_DNA"/>
</dbReference>
<reference evidence="6 7" key="1">
    <citation type="journal article" date="2011" name="J. Bacteriol.">
        <title>Genome sequence of 'Pedosphaera parvula' Ellin514, an aerobic Verrucomicrobial isolate from pasture soil.</title>
        <authorList>
            <person name="Kant R."/>
            <person name="van Passel M.W."/>
            <person name="Sangwan P."/>
            <person name="Palva A."/>
            <person name="Lucas S."/>
            <person name="Copeland A."/>
            <person name="Lapidus A."/>
            <person name="Glavina Del Rio T."/>
            <person name="Dalin E."/>
            <person name="Tice H."/>
            <person name="Bruce D."/>
            <person name="Goodwin L."/>
            <person name="Pitluck S."/>
            <person name="Chertkov O."/>
            <person name="Larimer F.W."/>
            <person name="Land M.L."/>
            <person name="Hauser L."/>
            <person name="Brettin T.S."/>
            <person name="Detter J.C."/>
            <person name="Han S."/>
            <person name="de Vos W.M."/>
            <person name="Janssen P.H."/>
            <person name="Smidt H."/>
        </authorList>
    </citation>
    <scope>NUCLEOTIDE SEQUENCE [LARGE SCALE GENOMIC DNA]</scope>
    <source>
        <strain evidence="6 7">Ellin514</strain>
    </source>
</reference>
<dbReference type="CDD" id="cd17535">
    <property type="entry name" value="REC_NarL-like"/>
    <property type="match status" value="1"/>
</dbReference>
<name>B9XNV9_PEDPL</name>
<dbReference type="Gene3D" id="3.40.50.2300">
    <property type="match status" value="1"/>
</dbReference>
<evidence type="ECO:0000313" key="6">
    <source>
        <dbReference type="EMBL" id="EEF58425.1"/>
    </source>
</evidence>
<dbReference type="PRINTS" id="PR00038">
    <property type="entry name" value="HTHLUXR"/>
</dbReference>
<dbReference type="GO" id="GO:0003677">
    <property type="term" value="F:DNA binding"/>
    <property type="evidence" value="ECO:0007669"/>
    <property type="project" value="UniProtKB-KW"/>
</dbReference>
<dbReference type="Pfam" id="PF00072">
    <property type="entry name" value="Response_reg"/>
    <property type="match status" value="1"/>
</dbReference>
<dbReference type="CDD" id="cd06170">
    <property type="entry name" value="LuxR_C_like"/>
    <property type="match status" value="1"/>
</dbReference>
<gene>
    <name evidence="6" type="ORF">Cflav_PD1048</name>
</gene>
<evidence type="ECO:0000313" key="7">
    <source>
        <dbReference type="Proteomes" id="UP000003688"/>
    </source>
</evidence>
<dbReference type="SMART" id="SM00448">
    <property type="entry name" value="REC"/>
    <property type="match status" value="1"/>
</dbReference>
<dbReference type="InterPro" id="IPR001789">
    <property type="entry name" value="Sig_transdc_resp-reg_receiver"/>
</dbReference>
<sequence length="220" mass="23919">MSTVSKKQAANEQSQKIRILVADDHVTVLEGLVAIIGRQPDMSVVAQASNGRDAVARWQEHRPDVVLMDLRMPILDGVGVIDELRRMTDSARVIILTTFDSDADISRAIKAGAKGYLLKDAAREELLECIRKVYSGETSIPPSLVTKLAAGISSESLTSRELAVLSLLALGKSNKEIGVKLYISETTVKSHLRSIFAKLNVISRTEAIATASRRGLVQLK</sequence>
<keyword evidence="2" id="KW-0238">DNA-binding</keyword>
<proteinExistence type="predicted"/>
<dbReference type="PROSITE" id="PS50110">
    <property type="entry name" value="RESPONSE_REGULATORY"/>
    <property type="match status" value="1"/>
</dbReference>